<name>A0A256FGP9_9HYPH</name>
<dbReference type="AlphaFoldDB" id="A0A256FGP9"/>
<protein>
    <submittedName>
        <fullName evidence="2">Putative tyrosine phosphatase</fullName>
    </submittedName>
</protein>
<keyword evidence="3" id="KW-1185">Reference proteome</keyword>
<feature type="domain" description="Tyrosine specific protein phosphatases" evidence="1">
    <location>
        <begin position="65"/>
        <end position="122"/>
    </location>
</feature>
<proteinExistence type="predicted"/>
<dbReference type="SUPFAM" id="SSF52799">
    <property type="entry name" value="(Phosphotyrosine protein) phosphatases II"/>
    <property type="match status" value="1"/>
</dbReference>
<reference evidence="2 3" key="1">
    <citation type="submission" date="2017-07" db="EMBL/GenBank/DDBJ databases">
        <title>Phylogenetic study on the rhizospheric bacterium Ochrobactrum sp. A44.</title>
        <authorList>
            <person name="Krzyzanowska D.M."/>
            <person name="Ossowicki A."/>
            <person name="Rajewska M."/>
            <person name="Maciag T."/>
            <person name="Kaczynski Z."/>
            <person name="Czerwicka M."/>
            <person name="Jafra S."/>
        </authorList>
    </citation>
    <scope>NUCLEOTIDE SEQUENCE [LARGE SCALE GENOMIC DNA]</scope>
    <source>
        <strain evidence="2 3">PR17</strain>
    </source>
</reference>
<dbReference type="InterPro" id="IPR016130">
    <property type="entry name" value="Tyr_Pase_AS"/>
</dbReference>
<accession>A0A256FGP9</accession>
<evidence type="ECO:0000313" key="3">
    <source>
        <dbReference type="Proteomes" id="UP000216345"/>
    </source>
</evidence>
<dbReference type="OrthoDB" id="9794527at2"/>
<dbReference type="PROSITE" id="PS50056">
    <property type="entry name" value="TYR_PHOSPHATASE_2"/>
    <property type="match status" value="1"/>
</dbReference>
<dbReference type="InterPro" id="IPR000387">
    <property type="entry name" value="Tyr_Pase_dom"/>
</dbReference>
<dbReference type="PROSITE" id="PS00383">
    <property type="entry name" value="TYR_PHOSPHATASE_1"/>
    <property type="match status" value="1"/>
</dbReference>
<dbReference type="InterPro" id="IPR029021">
    <property type="entry name" value="Prot-tyrosine_phosphatase-like"/>
</dbReference>
<dbReference type="RefSeq" id="WP_094576550.1">
    <property type="nucleotide sequence ID" value="NZ_JBHEEL010000001.1"/>
</dbReference>
<evidence type="ECO:0000313" key="2">
    <source>
        <dbReference type="EMBL" id="OYR14035.1"/>
    </source>
</evidence>
<dbReference type="EMBL" id="NNRK01000026">
    <property type="protein sequence ID" value="OYR14035.1"/>
    <property type="molecule type" value="Genomic_DNA"/>
</dbReference>
<organism evidence="2 3">
    <name type="scientific">Brucella rhizosphaerae</name>
    <dbReference type="NCBI Taxonomy" id="571254"/>
    <lineage>
        <taxon>Bacteria</taxon>
        <taxon>Pseudomonadati</taxon>
        <taxon>Pseudomonadota</taxon>
        <taxon>Alphaproteobacteria</taxon>
        <taxon>Hyphomicrobiales</taxon>
        <taxon>Brucellaceae</taxon>
        <taxon>Brucella/Ochrobactrum group</taxon>
        <taxon>Brucella</taxon>
    </lineage>
</organism>
<evidence type="ECO:0000259" key="1">
    <source>
        <dbReference type="PROSITE" id="PS50056"/>
    </source>
</evidence>
<dbReference type="Proteomes" id="UP000216345">
    <property type="component" value="Unassembled WGS sequence"/>
</dbReference>
<dbReference type="Gene3D" id="3.90.190.10">
    <property type="entry name" value="Protein tyrosine phosphatase superfamily"/>
    <property type="match status" value="1"/>
</dbReference>
<gene>
    <name evidence="2" type="ORF">CEV32_0027</name>
</gene>
<sequence length="167" mass="18139">MSRIVVSPLSKLEAQIEQHQPSHIMTLSSGEVPTLSCAAQRLSLIFNDLVEPRDGLVMPDQAHVSQMLAFVRAWDRKRPLLIHCYAGVSRSTASAYIVAIALNPTLDETALAQKLRQLSPSATPNIRLIALADNILGRNGRMIDAINAIGRGEDAFEGDVFSLPVAN</sequence>
<comment type="caution">
    <text evidence="2">The sequence shown here is derived from an EMBL/GenBank/DDBJ whole genome shotgun (WGS) entry which is preliminary data.</text>
</comment>